<name>A0A8S1HTK5_9PELO</name>
<evidence type="ECO:0000313" key="1">
    <source>
        <dbReference type="EMBL" id="CAD6199836.1"/>
    </source>
</evidence>
<dbReference type="OrthoDB" id="5876322at2759"/>
<dbReference type="Proteomes" id="UP000835052">
    <property type="component" value="Unassembled WGS sequence"/>
</dbReference>
<reference evidence="1" key="1">
    <citation type="submission" date="2020-10" db="EMBL/GenBank/DDBJ databases">
        <authorList>
            <person name="Kikuchi T."/>
        </authorList>
    </citation>
    <scope>NUCLEOTIDE SEQUENCE</scope>
    <source>
        <strain evidence="1">NKZ352</strain>
    </source>
</reference>
<gene>
    <name evidence="1" type="ORF">CAUJ_LOCUS15735</name>
</gene>
<sequence length="88" mass="9998">MVESEETDGVPPPLTMEPDETCVAVRTRPQVPPKPPIDTLRYSMNNIKGRVHRFEGAKTDDDGWRRDPAPVRVFWLGQLPCTCLVFFS</sequence>
<proteinExistence type="predicted"/>
<evidence type="ECO:0000313" key="2">
    <source>
        <dbReference type="Proteomes" id="UP000835052"/>
    </source>
</evidence>
<comment type="caution">
    <text evidence="1">The sequence shown here is derived from an EMBL/GenBank/DDBJ whole genome shotgun (WGS) entry which is preliminary data.</text>
</comment>
<organism evidence="1 2">
    <name type="scientific">Caenorhabditis auriculariae</name>
    <dbReference type="NCBI Taxonomy" id="2777116"/>
    <lineage>
        <taxon>Eukaryota</taxon>
        <taxon>Metazoa</taxon>
        <taxon>Ecdysozoa</taxon>
        <taxon>Nematoda</taxon>
        <taxon>Chromadorea</taxon>
        <taxon>Rhabditida</taxon>
        <taxon>Rhabditina</taxon>
        <taxon>Rhabditomorpha</taxon>
        <taxon>Rhabditoidea</taxon>
        <taxon>Rhabditidae</taxon>
        <taxon>Peloderinae</taxon>
        <taxon>Caenorhabditis</taxon>
    </lineage>
</organism>
<dbReference type="EMBL" id="CAJGYM010000207">
    <property type="protein sequence ID" value="CAD6199836.1"/>
    <property type="molecule type" value="Genomic_DNA"/>
</dbReference>
<accession>A0A8S1HTK5</accession>
<dbReference type="AlphaFoldDB" id="A0A8S1HTK5"/>
<keyword evidence="2" id="KW-1185">Reference proteome</keyword>
<protein>
    <submittedName>
        <fullName evidence="1">Uncharacterized protein</fullName>
    </submittedName>
</protein>